<dbReference type="EMBL" id="CP017902">
    <property type="protein sequence ID" value="ARP18273.1"/>
    <property type="molecule type" value="Genomic_DNA"/>
</dbReference>
<dbReference type="AlphaFoldDB" id="A0A1W6TRC8"/>
<name>A0A1W6TRC8_VIBAL</name>
<protein>
    <submittedName>
        <fullName evidence="2">Uncharacterized protein</fullName>
    </submittedName>
</protein>
<gene>
    <name evidence="2" type="ORF">K05K4_14370</name>
</gene>
<evidence type="ECO:0000313" key="2">
    <source>
        <dbReference type="EMBL" id="ARP18273.1"/>
    </source>
</evidence>
<accession>A0A1W6TRC8</accession>
<proteinExistence type="predicted"/>
<feature type="coiled-coil region" evidence="1">
    <location>
        <begin position="50"/>
        <end position="84"/>
    </location>
</feature>
<dbReference type="RefSeq" id="WP_086046725.1">
    <property type="nucleotide sequence ID" value="NZ_CP017889.1"/>
</dbReference>
<evidence type="ECO:0000256" key="1">
    <source>
        <dbReference type="SAM" id="Coils"/>
    </source>
</evidence>
<sequence>MQQINLNHVQRDTSNRWLASAVLDAVQYQAPEAFQASCRVAGGLNQWLDEEELEILLSAHSNELEQVQRQAEYEERKRTKEQSQVLYAYDKANDDLKFAVGRTTLDREQMTFTDSQFKNWVQRQLERKDITVSQREDLLAANYWLAKAQTIIIKNGI</sequence>
<reference evidence="2" key="1">
    <citation type="submission" date="2016-10" db="EMBL/GenBank/DDBJ databases">
        <title>The High Quality Genome of Vibrio alginolyticus K01M1.</title>
        <authorList>
            <person name="Wendling C."/>
            <person name="Chibani C.M."/>
            <person name="Hertel R."/>
            <person name="Sproer C."/>
            <person name="Bunk B."/>
            <person name="Overmann J."/>
            <person name="Roth O."/>
            <person name="Liesegang H."/>
        </authorList>
    </citation>
    <scope>NUCLEOTIDE SEQUENCE</scope>
    <source>
        <strain evidence="2">K05K4</strain>
    </source>
</reference>
<keyword evidence="1" id="KW-0175">Coiled coil</keyword>
<organism evidence="2">
    <name type="scientific">Vibrio alginolyticus</name>
    <dbReference type="NCBI Taxonomy" id="663"/>
    <lineage>
        <taxon>Bacteria</taxon>
        <taxon>Pseudomonadati</taxon>
        <taxon>Pseudomonadota</taxon>
        <taxon>Gammaproteobacteria</taxon>
        <taxon>Vibrionales</taxon>
        <taxon>Vibrionaceae</taxon>
        <taxon>Vibrio</taxon>
    </lineage>
</organism>